<dbReference type="GO" id="GO:0003677">
    <property type="term" value="F:DNA binding"/>
    <property type="evidence" value="ECO:0007669"/>
    <property type="project" value="UniProtKB-KW"/>
</dbReference>
<dbReference type="PANTHER" id="PTHR42756:SF1">
    <property type="entry name" value="TRANSCRIPTIONAL REPRESSOR OF EMRAB OPERON"/>
    <property type="match status" value="1"/>
</dbReference>
<dbReference type="InterPro" id="IPR036390">
    <property type="entry name" value="WH_DNA-bd_sf"/>
</dbReference>
<sequence>MSTDRLNPRDSLGFLSWKVSRLLTNCLAARFAAEGIKITVEQWRALLPLYKFDGLSQGQLCVVLSQEKTGVSRLLAALERSGLLRRQTGDGDRRVKHIFITDAGRTLVDRTIPLALESSRVCCAHIPDEDLDQCKRVLWRVLEPWLGEDCLTLEAGRP</sequence>
<evidence type="ECO:0000256" key="2">
    <source>
        <dbReference type="ARBA" id="ARBA00023125"/>
    </source>
</evidence>
<evidence type="ECO:0000256" key="1">
    <source>
        <dbReference type="ARBA" id="ARBA00023015"/>
    </source>
</evidence>
<evidence type="ECO:0000259" key="4">
    <source>
        <dbReference type="PROSITE" id="PS50995"/>
    </source>
</evidence>
<dbReference type="EMBL" id="WODC01000006">
    <property type="protein sequence ID" value="MUM77953.1"/>
    <property type="molecule type" value="Genomic_DNA"/>
</dbReference>
<dbReference type="SUPFAM" id="SSF46785">
    <property type="entry name" value="Winged helix' DNA-binding domain"/>
    <property type="match status" value="1"/>
</dbReference>
<dbReference type="PROSITE" id="PS50995">
    <property type="entry name" value="HTH_MARR_2"/>
    <property type="match status" value="1"/>
</dbReference>
<dbReference type="Proteomes" id="UP000461162">
    <property type="component" value="Unassembled WGS sequence"/>
</dbReference>
<feature type="domain" description="HTH marR-type" evidence="4">
    <location>
        <begin position="9"/>
        <end position="143"/>
    </location>
</feature>
<reference evidence="5 6" key="1">
    <citation type="submission" date="2019-11" db="EMBL/GenBank/DDBJ databases">
        <title>Pseudodesulfovibrio alkaliphilus, sp. nov., an alkaliphilic sulfate-reducing bacteria from mud volcano of Taman peninsula, Russia.</title>
        <authorList>
            <person name="Frolova A."/>
            <person name="Merkel A.Y."/>
            <person name="Slobodkin A.I."/>
        </authorList>
    </citation>
    <scope>NUCLEOTIDE SEQUENCE [LARGE SCALE GENOMIC DNA]</scope>
    <source>
        <strain evidence="5 6">F-1</strain>
    </source>
</reference>
<organism evidence="5 6">
    <name type="scientific">Pseudodesulfovibrio alkaliphilus</name>
    <dbReference type="NCBI Taxonomy" id="2661613"/>
    <lineage>
        <taxon>Bacteria</taxon>
        <taxon>Pseudomonadati</taxon>
        <taxon>Thermodesulfobacteriota</taxon>
        <taxon>Desulfovibrionia</taxon>
        <taxon>Desulfovibrionales</taxon>
        <taxon>Desulfovibrionaceae</taxon>
    </lineage>
</organism>
<keyword evidence="3" id="KW-0804">Transcription</keyword>
<keyword evidence="1" id="KW-0805">Transcription regulation</keyword>
<dbReference type="Gene3D" id="1.10.10.10">
    <property type="entry name" value="Winged helix-like DNA-binding domain superfamily/Winged helix DNA-binding domain"/>
    <property type="match status" value="1"/>
</dbReference>
<gene>
    <name evidence="5" type="ORF">GKC30_09935</name>
</gene>
<dbReference type="InterPro" id="IPR000835">
    <property type="entry name" value="HTH_MarR-typ"/>
</dbReference>
<name>A0A7K1KPD6_9BACT</name>
<proteinExistence type="predicted"/>
<dbReference type="Pfam" id="PF12802">
    <property type="entry name" value="MarR_2"/>
    <property type="match status" value="1"/>
</dbReference>
<keyword evidence="6" id="KW-1185">Reference proteome</keyword>
<evidence type="ECO:0000313" key="5">
    <source>
        <dbReference type="EMBL" id="MUM77953.1"/>
    </source>
</evidence>
<evidence type="ECO:0000256" key="3">
    <source>
        <dbReference type="ARBA" id="ARBA00023163"/>
    </source>
</evidence>
<protein>
    <submittedName>
        <fullName evidence="5">MarR family transcriptional regulator</fullName>
    </submittedName>
</protein>
<dbReference type="GO" id="GO:0003700">
    <property type="term" value="F:DNA-binding transcription factor activity"/>
    <property type="evidence" value="ECO:0007669"/>
    <property type="project" value="InterPro"/>
</dbReference>
<comment type="caution">
    <text evidence="5">The sequence shown here is derived from an EMBL/GenBank/DDBJ whole genome shotgun (WGS) entry which is preliminary data.</text>
</comment>
<dbReference type="AlphaFoldDB" id="A0A7K1KPD6"/>
<dbReference type="RefSeq" id="WP_155934580.1">
    <property type="nucleotide sequence ID" value="NZ_WODC01000006.1"/>
</dbReference>
<dbReference type="PANTHER" id="PTHR42756">
    <property type="entry name" value="TRANSCRIPTIONAL REGULATOR, MARR"/>
    <property type="match status" value="1"/>
</dbReference>
<dbReference type="SMART" id="SM00347">
    <property type="entry name" value="HTH_MARR"/>
    <property type="match status" value="1"/>
</dbReference>
<dbReference type="InterPro" id="IPR036388">
    <property type="entry name" value="WH-like_DNA-bd_sf"/>
</dbReference>
<keyword evidence="2" id="KW-0238">DNA-binding</keyword>
<evidence type="ECO:0000313" key="6">
    <source>
        <dbReference type="Proteomes" id="UP000461162"/>
    </source>
</evidence>
<dbReference type="PRINTS" id="PR00598">
    <property type="entry name" value="HTHMARR"/>
</dbReference>
<accession>A0A7K1KPD6</accession>